<sequence>MAHRRVRNE</sequence>
<name>A0A915L424_ROMCU</name>
<organism evidence="1 2">
    <name type="scientific">Romanomermis culicivorax</name>
    <name type="common">Nematode worm</name>
    <dbReference type="NCBI Taxonomy" id="13658"/>
    <lineage>
        <taxon>Eukaryota</taxon>
        <taxon>Metazoa</taxon>
        <taxon>Ecdysozoa</taxon>
        <taxon>Nematoda</taxon>
        <taxon>Enoplea</taxon>
        <taxon>Dorylaimia</taxon>
        <taxon>Mermithida</taxon>
        <taxon>Mermithoidea</taxon>
        <taxon>Mermithidae</taxon>
        <taxon>Romanomermis</taxon>
    </lineage>
</organism>
<evidence type="ECO:0000313" key="2">
    <source>
        <dbReference type="WBParaSite" id="nRc.2.0.1.t45491-RA"/>
    </source>
</evidence>
<dbReference type="WBParaSite" id="nRc.2.0.1.t45491-RA">
    <property type="protein sequence ID" value="nRc.2.0.1.t45491-RA"/>
    <property type="gene ID" value="nRc.2.0.1.g45491"/>
</dbReference>
<reference evidence="2" key="1">
    <citation type="submission" date="2022-11" db="UniProtKB">
        <authorList>
            <consortium name="WormBaseParasite"/>
        </authorList>
    </citation>
    <scope>IDENTIFICATION</scope>
</reference>
<dbReference type="Proteomes" id="UP000887565">
    <property type="component" value="Unplaced"/>
</dbReference>
<accession>A0A915L424</accession>
<proteinExistence type="predicted"/>
<keyword evidence="1" id="KW-1185">Reference proteome</keyword>
<protein>
    <submittedName>
        <fullName evidence="2">Uncharacterized protein</fullName>
    </submittedName>
</protein>
<evidence type="ECO:0000313" key="1">
    <source>
        <dbReference type="Proteomes" id="UP000887565"/>
    </source>
</evidence>